<gene>
    <name evidence="3" type="ORF">EVJ58_g5669</name>
</gene>
<dbReference type="PANTHER" id="PTHR42339">
    <property type="entry name" value="HISTONE H1"/>
    <property type="match status" value="1"/>
</dbReference>
<accession>A0A4Y9YAT4</accession>
<evidence type="ECO:0000256" key="1">
    <source>
        <dbReference type="SAM" id="MobiDB-lite"/>
    </source>
</evidence>
<dbReference type="Proteomes" id="UP000298390">
    <property type="component" value="Unassembled WGS sequence"/>
</dbReference>
<evidence type="ECO:0000313" key="3">
    <source>
        <dbReference type="EMBL" id="TFY59604.1"/>
    </source>
</evidence>
<protein>
    <recommendedName>
        <fullName evidence="2">DUF7726 domain-containing protein</fullName>
    </recommendedName>
</protein>
<proteinExistence type="predicted"/>
<reference evidence="3 4" key="1">
    <citation type="submission" date="2019-01" db="EMBL/GenBank/DDBJ databases">
        <title>Genome sequencing of the rare red list fungi Fomitopsis rosea.</title>
        <authorList>
            <person name="Buettner E."/>
            <person name="Kellner H."/>
        </authorList>
    </citation>
    <scope>NUCLEOTIDE SEQUENCE [LARGE SCALE GENOMIC DNA]</scope>
    <source>
        <strain evidence="3 4">DSM 105464</strain>
    </source>
</reference>
<evidence type="ECO:0000259" key="2">
    <source>
        <dbReference type="Pfam" id="PF24852"/>
    </source>
</evidence>
<name>A0A4Y9YAT4_9APHY</name>
<feature type="domain" description="DUF7726" evidence="2">
    <location>
        <begin position="85"/>
        <end position="159"/>
    </location>
</feature>
<evidence type="ECO:0000313" key="4">
    <source>
        <dbReference type="Proteomes" id="UP000298390"/>
    </source>
</evidence>
<feature type="region of interest" description="Disordered" evidence="1">
    <location>
        <begin position="1"/>
        <end position="84"/>
    </location>
</feature>
<organism evidence="3 4">
    <name type="scientific">Rhodofomes roseus</name>
    <dbReference type="NCBI Taxonomy" id="34475"/>
    <lineage>
        <taxon>Eukaryota</taxon>
        <taxon>Fungi</taxon>
        <taxon>Dikarya</taxon>
        <taxon>Basidiomycota</taxon>
        <taxon>Agaricomycotina</taxon>
        <taxon>Agaricomycetes</taxon>
        <taxon>Polyporales</taxon>
        <taxon>Rhodofomes</taxon>
    </lineage>
</organism>
<dbReference type="InterPro" id="IPR056143">
    <property type="entry name" value="DUF7726"/>
</dbReference>
<dbReference type="Pfam" id="PF24852">
    <property type="entry name" value="DUF7726"/>
    <property type="match status" value="1"/>
</dbReference>
<sequence length="215" mass="23879">MPKRKSDVIDDDAFDASNASDVAPSDDEKPKTKKARTSEASGAADASTSKAPAKGKGKGAKAKEPVPSKDWSDIKLEGEDEDGGVPVYDDCNDIRRKIRALQKSPGFKITHWLDSIGKINNNSYNRFMKQSGPTGGAENGTYYAAYVYFEKVRISEGKKKSAKRIRTEQEAPGGLELRDRKRMWVLRTFALKLDHDLCLVILLDLLQWVTPDDDK</sequence>
<dbReference type="EMBL" id="SEKV01000296">
    <property type="protein sequence ID" value="TFY59604.1"/>
    <property type="molecule type" value="Genomic_DNA"/>
</dbReference>
<dbReference type="AlphaFoldDB" id="A0A4Y9YAT4"/>
<feature type="compositionally biased region" description="Basic and acidic residues" evidence="1">
    <location>
        <begin position="61"/>
        <end position="77"/>
    </location>
</feature>
<dbReference type="PANTHER" id="PTHR42339:SF1">
    <property type="entry name" value="HISTONE H1"/>
    <property type="match status" value="1"/>
</dbReference>
<comment type="caution">
    <text evidence="3">The sequence shown here is derived from an EMBL/GenBank/DDBJ whole genome shotgun (WGS) entry which is preliminary data.</text>
</comment>